<dbReference type="Gene3D" id="1.10.287.110">
    <property type="entry name" value="DnaJ domain"/>
    <property type="match status" value="1"/>
</dbReference>
<accession>A0A1I5CIR7</accession>
<dbReference type="PANTHER" id="PTHR24074">
    <property type="entry name" value="CO-CHAPERONE PROTEIN DJLA"/>
    <property type="match status" value="1"/>
</dbReference>
<dbReference type="PRINTS" id="PR00625">
    <property type="entry name" value="JDOMAIN"/>
</dbReference>
<dbReference type="SUPFAM" id="SSF46565">
    <property type="entry name" value="Chaperone J-domain"/>
    <property type="match status" value="1"/>
</dbReference>
<evidence type="ECO:0000259" key="2">
    <source>
        <dbReference type="PROSITE" id="PS50076"/>
    </source>
</evidence>
<dbReference type="Proteomes" id="UP000183766">
    <property type="component" value="Unassembled WGS sequence"/>
</dbReference>
<keyword evidence="1" id="KW-0472">Membrane</keyword>
<organism evidence="3 4">
    <name type="scientific">Bacteroides xylanisolvens</name>
    <dbReference type="NCBI Taxonomy" id="371601"/>
    <lineage>
        <taxon>Bacteria</taxon>
        <taxon>Pseudomonadati</taxon>
        <taxon>Bacteroidota</taxon>
        <taxon>Bacteroidia</taxon>
        <taxon>Bacteroidales</taxon>
        <taxon>Bacteroidaceae</taxon>
        <taxon>Bacteroides</taxon>
    </lineage>
</organism>
<dbReference type="CDD" id="cd06257">
    <property type="entry name" value="DnaJ"/>
    <property type="match status" value="1"/>
</dbReference>
<proteinExistence type="predicted"/>
<dbReference type="PROSITE" id="PS50076">
    <property type="entry name" value="DNAJ_2"/>
    <property type="match status" value="1"/>
</dbReference>
<keyword evidence="1" id="KW-0812">Transmembrane</keyword>
<evidence type="ECO:0000256" key="1">
    <source>
        <dbReference type="SAM" id="Phobius"/>
    </source>
</evidence>
<sequence>MKNYYQILGLEEGATLDEIKAAYREYVVKFHPDKHNGDNFFKERFQEVQEAYDYLRTHYTESDEFIYNNEEDLSEQSLELSDIEITCSKNEINEGDTITLSWYSAIPCLANIIIDNGYSKKLYDNVGYTGGKSIIVKRIKGEYLTVTLQCYNQNSEVSKTIYVDKIKGTSIDKQFQEDTLIQKELDNSIIYQILQLLSFIGLLGFPIIIIYFSLAGDESRHTSLEHIAIICVGICVGFFIWIVTLGPLPSYFKERIIKKMRDMGKFDKK</sequence>
<feature type="domain" description="J" evidence="2">
    <location>
        <begin position="3"/>
        <end position="66"/>
    </location>
</feature>
<feature type="transmembrane region" description="Helical" evidence="1">
    <location>
        <begin position="226"/>
        <end position="252"/>
    </location>
</feature>
<dbReference type="InterPro" id="IPR050817">
    <property type="entry name" value="DjlA_DnaK_co-chaperone"/>
</dbReference>
<gene>
    <name evidence="3" type="ORF">SAMN05216250_15018</name>
</gene>
<evidence type="ECO:0000313" key="4">
    <source>
        <dbReference type="Proteomes" id="UP000183766"/>
    </source>
</evidence>
<dbReference type="InterPro" id="IPR036869">
    <property type="entry name" value="J_dom_sf"/>
</dbReference>
<protein>
    <submittedName>
        <fullName evidence="3">DnaJ domain-containing protein</fullName>
    </submittedName>
</protein>
<name>A0A1I5CIR7_9BACE</name>
<feature type="transmembrane region" description="Helical" evidence="1">
    <location>
        <begin position="193"/>
        <end position="214"/>
    </location>
</feature>
<reference evidence="4" key="1">
    <citation type="submission" date="2016-10" db="EMBL/GenBank/DDBJ databases">
        <authorList>
            <person name="Varghese N."/>
            <person name="Submissions S."/>
        </authorList>
    </citation>
    <scope>NUCLEOTIDE SEQUENCE [LARGE SCALE GENOMIC DNA]</scope>
    <source>
        <strain evidence="4">NLAE-zl-C202</strain>
    </source>
</reference>
<dbReference type="RefSeq" id="WP_008649623.1">
    <property type="nucleotide sequence ID" value="NZ_DAWDKC010000041.1"/>
</dbReference>
<dbReference type="Pfam" id="PF00226">
    <property type="entry name" value="DnaJ"/>
    <property type="match status" value="1"/>
</dbReference>
<dbReference type="EMBL" id="FOUM01000050">
    <property type="protein sequence ID" value="SFN86900.1"/>
    <property type="molecule type" value="Genomic_DNA"/>
</dbReference>
<dbReference type="SMART" id="SM00271">
    <property type="entry name" value="DnaJ"/>
    <property type="match status" value="1"/>
</dbReference>
<dbReference type="AlphaFoldDB" id="A0A1I5CIR7"/>
<evidence type="ECO:0000313" key="3">
    <source>
        <dbReference type="EMBL" id="SFN86900.1"/>
    </source>
</evidence>
<dbReference type="InterPro" id="IPR001623">
    <property type="entry name" value="DnaJ_domain"/>
</dbReference>
<keyword evidence="1" id="KW-1133">Transmembrane helix</keyword>